<protein>
    <recommendedName>
        <fullName evidence="6">Phosphoenolpyruvate synthase</fullName>
    </recommendedName>
</protein>
<dbReference type="InterPro" id="IPR051549">
    <property type="entry name" value="PEP_Utilizing_Enz"/>
</dbReference>
<accession>A0ABP0FIZ6</accession>
<proteinExistence type="inferred from homology"/>
<evidence type="ECO:0000259" key="2">
    <source>
        <dbReference type="Pfam" id="PF00391"/>
    </source>
</evidence>
<dbReference type="InterPro" id="IPR013815">
    <property type="entry name" value="ATP_grasp_subdomain_1"/>
</dbReference>
<dbReference type="Pfam" id="PF01326">
    <property type="entry name" value="PPDK_N"/>
    <property type="match status" value="1"/>
</dbReference>
<dbReference type="InterPro" id="IPR036637">
    <property type="entry name" value="Phosphohistidine_dom_sf"/>
</dbReference>
<dbReference type="Pfam" id="PF00391">
    <property type="entry name" value="PEP-utilizers"/>
    <property type="match status" value="1"/>
</dbReference>
<evidence type="ECO:0000259" key="3">
    <source>
        <dbReference type="Pfam" id="PF01326"/>
    </source>
</evidence>
<feature type="domain" description="Pyruvate phosphate dikinase AMP/ATP-binding" evidence="3">
    <location>
        <begin position="381"/>
        <end position="670"/>
    </location>
</feature>
<evidence type="ECO:0000313" key="4">
    <source>
        <dbReference type="EMBL" id="CAK8678018.1"/>
    </source>
</evidence>
<dbReference type="PANTHER" id="PTHR43615:SF1">
    <property type="entry name" value="PPDK_N DOMAIN-CONTAINING PROTEIN"/>
    <property type="match status" value="1"/>
</dbReference>
<dbReference type="SUPFAM" id="SSF56059">
    <property type="entry name" value="Glutathione synthetase ATP-binding domain-like"/>
    <property type="match status" value="1"/>
</dbReference>
<dbReference type="PANTHER" id="PTHR43615">
    <property type="entry name" value="PHOSPHOENOLPYRUVATE SYNTHASE-RELATED"/>
    <property type="match status" value="1"/>
</dbReference>
<dbReference type="Proteomes" id="UP001642483">
    <property type="component" value="Unassembled WGS sequence"/>
</dbReference>
<evidence type="ECO:0000313" key="5">
    <source>
        <dbReference type="Proteomes" id="UP001642483"/>
    </source>
</evidence>
<dbReference type="InterPro" id="IPR008279">
    <property type="entry name" value="PEP-util_enz_mobile_dom"/>
</dbReference>
<dbReference type="InterPro" id="IPR002192">
    <property type="entry name" value="PPDK_AMP/ATP-bd"/>
</dbReference>
<name>A0ABP0FIZ6_CLALP</name>
<organism evidence="4 5">
    <name type="scientific">Clavelina lepadiformis</name>
    <name type="common">Light-bulb sea squirt</name>
    <name type="synonym">Ascidia lepadiformis</name>
    <dbReference type="NCBI Taxonomy" id="159417"/>
    <lineage>
        <taxon>Eukaryota</taxon>
        <taxon>Metazoa</taxon>
        <taxon>Chordata</taxon>
        <taxon>Tunicata</taxon>
        <taxon>Ascidiacea</taxon>
        <taxon>Aplousobranchia</taxon>
        <taxon>Clavelinidae</taxon>
        <taxon>Clavelina</taxon>
    </lineage>
</organism>
<evidence type="ECO:0000256" key="1">
    <source>
        <dbReference type="ARBA" id="ARBA00007837"/>
    </source>
</evidence>
<comment type="caution">
    <text evidence="4">The sequence shown here is derived from an EMBL/GenBank/DDBJ whole genome shotgun (WGS) entry which is preliminary data.</text>
</comment>
<comment type="similarity">
    <text evidence="1">Belongs to the PEP-utilizing enzyme family.</text>
</comment>
<feature type="domain" description="PEP-utilising enzyme mobile" evidence="2">
    <location>
        <begin position="1143"/>
        <end position="1212"/>
    </location>
</feature>
<keyword evidence="5" id="KW-1185">Reference proteome</keyword>
<dbReference type="Gene3D" id="3.50.30.10">
    <property type="entry name" value="Phosphohistidine domain"/>
    <property type="match status" value="1"/>
</dbReference>
<dbReference type="SUPFAM" id="SSF52009">
    <property type="entry name" value="Phosphohistidine domain"/>
    <property type="match status" value="1"/>
</dbReference>
<dbReference type="EMBL" id="CAWYQH010000046">
    <property type="protein sequence ID" value="CAK8678018.1"/>
    <property type="molecule type" value="Genomic_DNA"/>
</dbReference>
<dbReference type="Gene3D" id="3.30.470.20">
    <property type="entry name" value="ATP-grasp fold, B domain"/>
    <property type="match status" value="1"/>
</dbReference>
<dbReference type="Gene3D" id="3.30.1490.20">
    <property type="entry name" value="ATP-grasp fold, A domain"/>
    <property type="match status" value="1"/>
</dbReference>
<gene>
    <name evidence="4" type="ORF">CVLEPA_LOCUS7980</name>
</gene>
<evidence type="ECO:0008006" key="6">
    <source>
        <dbReference type="Google" id="ProtNLM"/>
    </source>
</evidence>
<sequence length="1223" mass="139881">MENGSDVTQSTVLSLKLIMRSKSQTDLVLYLQVPEHGFLQLPNHPDTVTCYSSGNDRFHAEGVSLEMLEPMQRWRISYRGLMRMVDTNKDPSRWSDGKSLVFVKFRFLWTSYSTPHYFVSDADVRLLSDAIAREPWGVDFWRKTKRFYESNHSYEQWGQMRGNLYIDGMEEGVAGRDIYIRGTKFLSCGSDHLSFYRRYLRIRARSNNGVDLSLEVVNTNNSLTHAVAGYVISDRRTHSITWLDLCLWEHGENEEIPDVIQFNVGTDQGNYNVVCLIKTRPIHYHGVDWKGKSHTCLSDVYIDSRPGTGFVEFYYSTPNAVCPIERPIQTTLLVPQTYVDSKNRLIASLMGEEAKNKLLVGKKACYLAFTNFFLAESTLPECYVPNGFCVTANAYKLHLQENPYLRKMIDHLQDVLSNEDKEEVFDVSKKCYAAFTNSILSSSLVSQIQEHFFKLKKQRNSKIIVAVRFSSVEEYDENLSSPASVGVSCMNQVLSAILKCWAFQFSYEALLHRRKHGLPYVSEMSVIIQLMVEQERIAGVLHTSEPNTGDPLQSVIEVYSDNKKKSEKCESLTDRYVLRKHNNESYVVVAHTSNKPTQASNHAIKNSLLRFPKHQRCCLSYDDLAKLSKVAEALKTSFQSDLKIKWSLSSTSDVYILQAKPLVIDPPESDDELLHEFDTAKMDDHNHTVTFEQMGICPEMPTPLTFSTLYRAVIDGLQSSDKELRNIKSFDLHDVALNIFEGRVYVNTQDISMLRYDDLFRVDSQSMQTFDEQPTMTSTSFYSRLRSIFRRTMVVFNAFRKNSEQELLEFTETVEKIDVTSGTSIELHEKISEEILPALTKPILMHVQCATRLNFIRKLVEAILRASGTDQPTSHDVDVLMLMGDVDDDEDENIPCLLQRLVTALKDQKDEFQALKPLKATDWLQSDANEKVQELYQEFMTKYGHRSLEETELRELSWSQDTTKIITAIKALLENDCMLEQDNAKKESIDTTEKLKLPQIHCHLLKTLLAKARQAISLCRRLRSLYMRNVTVFKRGYWHLATQLKREMKLPDEDLMYFLTHREVMKLIKNYSPKLVAKSINRRHLYFRHQNSCSEDTNTSSMSSSTGSLEYRDCVCTGMTVFPKKVRGPARVLTDITDAFLIQAGEILIVRSPDVGWTPFYPVIAGIVCEVGDIMSCGASIAQEWGVACIIQAKNATRNFTTGEMVVLDGDKSTIRPASTADR</sequence>
<reference evidence="4 5" key="1">
    <citation type="submission" date="2024-02" db="EMBL/GenBank/DDBJ databases">
        <authorList>
            <person name="Daric V."/>
            <person name="Darras S."/>
        </authorList>
    </citation>
    <scope>NUCLEOTIDE SEQUENCE [LARGE SCALE GENOMIC DNA]</scope>
</reference>